<feature type="transmembrane region" description="Helical" evidence="1">
    <location>
        <begin position="55"/>
        <end position="73"/>
    </location>
</feature>
<organism evidence="3 4">
    <name type="scientific">Metschnikowia aff. pulcherrima</name>
    <dbReference type="NCBI Taxonomy" id="2163413"/>
    <lineage>
        <taxon>Eukaryota</taxon>
        <taxon>Fungi</taxon>
        <taxon>Dikarya</taxon>
        <taxon>Ascomycota</taxon>
        <taxon>Saccharomycotina</taxon>
        <taxon>Pichiomycetes</taxon>
        <taxon>Metschnikowiaceae</taxon>
        <taxon>Metschnikowia</taxon>
    </lineage>
</organism>
<keyword evidence="1" id="KW-0812">Transmembrane</keyword>
<dbReference type="InterPro" id="IPR006976">
    <property type="entry name" value="VanZ-like"/>
</dbReference>
<dbReference type="PANTHER" id="PTHR28008:SF1">
    <property type="entry name" value="DOMAIN PROTEIN, PUTATIVE (AFU_ORTHOLOGUE AFUA_3G10980)-RELATED"/>
    <property type="match status" value="1"/>
</dbReference>
<dbReference type="AlphaFoldDB" id="A0A4P6XM47"/>
<proteinExistence type="predicted"/>
<gene>
    <name evidence="3" type="primary">MPUL0B00410</name>
    <name evidence="3" type="ORF">METSCH_B00410</name>
</gene>
<evidence type="ECO:0000313" key="3">
    <source>
        <dbReference type="EMBL" id="QBM86851.1"/>
    </source>
</evidence>
<keyword evidence="4" id="KW-1185">Reference proteome</keyword>
<reference evidence="4" key="1">
    <citation type="submission" date="2019-03" db="EMBL/GenBank/DDBJ databases">
        <title>Snf2 controls pulcherriminic acid biosynthesis and connects pigmentation and antifungal activity of the yeast Metschnikowia pulcherrima.</title>
        <authorList>
            <person name="Gore-Lloyd D."/>
            <person name="Sumann I."/>
            <person name="Brachmann A.O."/>
            <person name="Schneeberger K."/>
            <person name="Ortiz-Merino R.A."/>
            <person name="Moreno-Beltran M."/>
            <person name="Schlaefli M."/>
            <person name="Kirner P."/>
            <person name="Santos Kron A."/>
            <person name="Wolfe K.H."/>
            <person name="Piel J."/>
            <person name="Ahrens C.H."/>
            <person name="Henk D."/>
            <person name="Freimoser F.M."/>
        </authorList>
    </citation>
    <scope>NUCLEOTIDE SEQUENCE [LARGE SCALE GENOMIC DNA]</scope>
    <source>
        <strain evidence="4">APC 1.2</strain>
    </source>
</reference>
<keyword evidence="1" id="KW-0472">Membrane</keyword>
<sequence>MVRLSVLVLFCMSLMFAAFLGFSLISLGHDKAIHFVTFFVLTTEFYLLWETHRPWKLTILIMTLGASVTLEYVQNFVNPNRKFDYMDIIFNIHGSALAVAVCCLVHSFMTRRRLPARDFSASIASAELSDTEGYVNVKMSDIEG</sequence>
<dbReference type="NCBIfam" id="NF037970">
    <property type="entry name" value="vanZ_1"/>
    <property type="match status" value="1"/>
</dbReference>
<feature type="transmembrane region" description="Helical" evidence="1">
    <location>
        <begin position="85"/>
        <end position="109"/>
    </location>
</feature>
<feature type="transmembrane region" description="Helical" evidence="1">
    <location>
        <begin position="32"/>
        <end position="49"/>
    </location>
</feature>
<feature type="domain" description="VanZ-like" evidence="2">
    <location>
        <begin position="30"/>
        <end position="105"/>
    </location>
</feature>
<feature type="transmembrane region" description="Helical" evidence="1">
    <location>
        <begin position="6"/>
        <end position="25"/>
    </location>
</feature>
<evidence type="ECO:0000259" key="2">
    <source>
        <dbReference type="Pfam" id="PF04892"/>
    </source>
</evidence>
<name>A0A4P6XM47_9ASCO</name>
<evidence type="ECO:0000313" key="4">
    <source>
        <dbReference type="Proteomes" id="UP000292447"/>
    </source>
</evidence>
<dbReference type="EMBL" id="CP034457">
    <property type="protein sequence ID" value="QBM86851.1"/>
    <property type="molecule type" value="Genomic_DNA"/>
</dbReference>
<dbReference type="Proteomes" id="UP000292447">
    <property type="component" value="Chromosome II"/>
</dbReference>
<keyword evidence="1" id="KW-1133">Transmembrane helix</keyword>
<protein>
    <submittedName>
        <fullName evidence="3">VanZ like family protein</fullName>
    </submittedName>
</protein>
<dbReference type="Pfam" id="PF04892">
    <property type="entry name" value="VanZ"/>
    <property type="match status" value="1"/>
</dbReference>
<dbReference type="PANTHER" id="PTHR28008">
    <property type="entry name" value="DOMAIN PROTEIN, PUTATIVE (AFU_ORTHOLOGUE AFUA_3G10980)-RELATED"/>
    <property type="match status" value="1"/>
</dbReference>
<accession>A0A4P6XM47</accession>
<evidence type="ECO:0000256" key="1">
    <source>
        <dbReference type="SAM" id="Phobius"/>
    </source>
</evidence>